<sequence length="503" mass="57662">MAVVWFLFLFLLLILPFLSFSHLQKTIKTRKIHSPPGPPGLPFIGNLNQFDSLKPHLFLRNLSKKYGPLMSLRLGARKVLVISSEKTAKEALKSKDLVFSNRPPLVSLRKYSYNGRDVAFSPYGEYWREMKKVTVLHLLSPKRVQSFRPILEDEVSILMDDISNLSQSSQAINLSSMLLSFMSSFVCRIAFGKKFVKEDHVQKRRFEQILHECQALLAGFFVSDYLPFLSWMDKLSGMFERLEKNAKELDLFYQELIDEHLNPNRPDAMKDDILDLLIHFKEEQSSSIDFSWDHIKAMLMNIFVAGTDTSSALVTWAMTLLMQNPSVLRRAQTEIRNLVEKKGIMTEEVLEDLPYLDAILKEAFRLYPPSPLLVPRETTQNCTVEGYDIEANTMVFINAWAIARDPETWKNPETFAPERFLNSSVDVRGNDFQLIPFGAGRRGCPGIPLALSTVKVLLANLLYTFDWELPFGMKIEDIDTDMLPGITMHKKSPLCLVAKKYAY</sequence>
<dbReference type="InterPro" id="IPR001128">
    <property type="entry name" value="Cyt_P450"/>
</dbReference>
<dbReference type="InterPro" id="IPR017972">
    <property type="entry name" value="Cyt_P450_CS"/>
</dbReference>
<proteinExistence type="inferred from homology"/>
<evidence type="ECO:0000256" key="12">
    <source>
        <dbReference type="PIRSR" id="PIRSR602401-1"/>
    </source>
</evidence>
<protein>
    <submittedName>
        <fullName evidence="15">OLC1v1030085C1</fullName>
    </submittedName>
</protein>
<keyword evidence="11" id="KW-0472">Membrane</keyword>
<feature type="binding site" description="axial binding residue" evidence="12">
    <location>
        <position position="444"/>
    </location>
    <ligand>
        <name>heme</name>
        <dbReference type="ChEBI" id="CHEBI:30413"/>
    </ligand>
    <ligandPart>
        <name>Fe</name>
        <dbReference type="ChEBI" id="CHEBI:18248"/>
    </ligandPart>
</feature>
<keyword evidence="8 13" id="KW-0560">Oxidoreductase</keyword>
<comment type="subcellular location">
    <subcellularLocation>
        <location evidence="2">Membrane</location>
        <topology evidence="2">Single-pass membrane protein</topology>
    </subcellularLocation>
</comment>
<dbReference type="GO" id="GO:0016020">
    <property type="term" value="C:membrane"/>
    <property type="evidence" value="ECO:0007669"/>
    <property type="project" value="UniProtKB-SubCell"/>
</dbReference>
<dbReference type="PANTHER" id="PTHR47955">
    <property type="entry name" value="CYTOCHROME P450 FAMILY 71 PROTEIN"/>
    <property type="match status" value="1"/>
</dbReference>
<name>A0AAV1CG10_OLDCO</name>
<evidence type="ECO:0000256" key="7">
    <source>
        <dbReference type="ARBA" id="ARBA00022989"/>
    </source>
</evidence>
<evidence type="ECO:0000256" key="8">
    <source>
        <dbReference type="ARBA" id="ARBA00023002"/>
    </source>
</evidence>
<dbReference type="GO" id="GO:0005506">
    <property type="term" value="F:iron ion binding"/>
    <property type="evidence" value="ECO:0007669"/>
    <property type="project" value="InterPro"/>
</dbReference>
<keyword evidence="10 13" id="KW-0503">Monooxygenase</keyword>
<evidence type="ECO:0000256" key="11">
    <source>
        <dbReference type="ARBA" id="ARBA00023136"/>
    </source>
</evidence>
<evidence type="ECO:0000256" key="10">
    <source>
        <dbReference type="ARBA" id="ARBA00023033"/>
    </source>
</evidence>
<feature type="signal peptide" evidence="14">
    <location>
        <begin position="1"/>
        <end position="21"/>
    </location>
</feature>
<keyword evidence="4 12" id="KW-0349">Heme</keyword>
<dbReference type="PROSITE" id="PS00086">
    <property type="entry name" value="CYTOCHROME_P450"/>
    <property type="match status" value="1"/>
</dbReference>
<evidence type="ECO:0000256" key="2">
    <source>
        <dbReference type="ARBA" id="ARBA00004167"/>
    </source>
</evidence>
<dbReference type="FunFam" id="1.10.630.10:FF:000011">
    <property type="entry name" value="Cytochrome P450 83B1"/>
    <property type="match status" value="1"/>
</dbReference>
<keyword evidence="14" id="KW-0732">Signal</keyword>
<comment type="similarity">
    <text evidence="3 13">Belongs to the cytochrome P450 family.</text>
</comment>
<dbReference type="PRINTS" id="PR00385">
    <property type="entry name" value="P450"/>
</dbReference>
<accession>A0AAV1CG10</accession>
<dbReference type="CDD" id="cd11072">
    <property type="entry name" value="CYP71-like"/>
    <property type="match status" value="1"/>
</dbReference>
<evidence type="ECO:0000256" key="6">
    <source>
        <dbReference type="ARBA" id="ARBA00022723"/>
    </source>
</evidence>
<dbReference type="EMBL" id="OX459119">
    <property type="protein sequence ID" value="CAI9094360.1"/>
    <property type="molecule type" value="Genomic_DNA"/>
</dbReference>
<evidence type="ECO:0000256" key="3">
    <source>
        <dbReference type="ARBA" id="ARBA00010617"/>
    </source>
</evidence>
<dbReference type="InterPro" id="IPR036396">
    <property type="entry name" value="Cyt_P450_sf"/>
</dbReference>
<gene>
    <name evidence="15" type="ORF">OLC1_LOCUS5543</name>
</gene>
<feature type="chain" id="PRO_5043393137" evidence="14">
    <location>
        <begin position="22"/>
        <end position="503"/>
    </location>
</feature>
<evidence type="ECO:0000256" key="4">
    <source>
        <dbReference type="ARBA" id="ARBA00022617"/>
    </source>
</evidence>
<evidence type="ECO:0000256" key="5">
    <source>
        <dbReference type="ARBA" id="ARBA00022692"/>
    </source>
</evidence>
<dbReference type="PANTHER" id="PTHR47955:SF22">
    <property type="entry name" value="CYTOCHROME P450 83B1-LIKE"/>
    <property type="match status" value="1"/>
</dbReference>
<dbReference type="PRINTS" id="PR00463">
    <property type="entry name" value="EP450I"/>
</dbReference>
<dbReference type="GO" id="GO:0004497">
    <property type="term" value="F:monooxygenase activity"/>
    <property type="evidence" value="ECO:0007669"/>
    <property type="project" value="UniProtKB-KW"/>
</dbReference>
<evidence type="ECO:0000256" key="1">
    <source>
        <dbReference type="ARBA" id="ARBA00001971"/>
    </source>
</evidence>
<dbReference type="SUPFAM" id="SSF48264">
    <property type="entry name" value="Cytochrome P450"/>
    <property type="match status" value="1"/>
</dbReference>
<evidence type="ECO:0000313" key="16">
    <source>
        <dbReference type="Proteomes" id="UP001161247"/>
    </source>
</evidence>
<keyword evidence="7" id="KW-1133">Transmembrane helix</keyword>
<keyword evidence="6 12" id="KW-0479">Metal-binding</keyword>
<dbReference type="Gene3D" id="1.10.630.10">
    <property type="entry name" value="Cytochrome P450"/>
    <property type="match status" value="1"/>
</dbReference>
<dbReference type="InterPro" id="IPR002401">
    <property type="entry name" value="Cyt_P450_E_grp-I"/>
</dbReference>
<dbReference type="AlphaFoldDB" id="A0AAV1CG10"/>
<evidence type="ECO:0000256" key="14">
    <source>
        <dbReference type="SAM" id="SignalP"/>
    </source>
</evidence>
<dbReference type="Pfam" id="PF00067">
    <property type="entry name" value="p450"/>
    <property type="match status" value="1"/>
</dbReference>
<dbReference type="GO" id="GO:0016705">
    <property type="term" value="F:oxidoreductase activity, acting on paired donors, with incorporation or reduction of molecular oxygen"/>
    <property type="evidence" value="ECO:0007669"/>
    <property type="project" value="InterPro"/>
</dbReference>
<keyword evidence="16" id="KW-1185">Reference proteome</keyword>
<reference evidence="15" key="1">
    <citation type="submission" date="2023-03" db="EMBL/GenBank/DDBJ databases">
        <authorList>
            <person name="Julca I."/>
        </authorList>
    </citation>
    <scope>NUCLEOTIDE SEQUENCE</scope>
</reference>
<dbReference type="Proteomes" id="UP001161247">
    <property type="component" value="Chromosome 2"/>
</dbReference>
<keyword evidence="5" id="KW-0812">Transmembrane</keyword>
<organism evidence="15 16">
    <name type="scientific">Oldenlandia corymbosa var. corymbosa</name>
    <dbReference type="NCBI Taxonomy" id="529605"/>
    <lineage>
        <taxon>Eukaryota</taxon>
        <taxon>Viridiplantae</taxon>
        <taxon>Streptophyta</taxon>
        <taxon>Embryophyta</taxon>
        <taxon>Tracheophyta</taxon>
        <taxon>Spermatophyta</taxon>
        <taxon>Magnoliopsida</taxon>
        <taxon>eudicotyledons</taxon>
        <taxon>Gunneridae</taxon>
        <taxon>Pentapetalae</taxon>
        <taxon>asterids</taxon>
        <taxon>lamiids</taxon>
        <taxon>Gentianales</taxon>
        <taxon>Rubiaceae</taxon>
        <taxon>Rubioideae</taxon>
        <taxon>Spermacoceae</taxon>
        <taxon>Hedyotis-Oldenlandia complex</taxon>
        <taxon>Oldenlandia</taxon>
    </lineage>
</organism>
<dbReference type="GO" id="GO:0020037">
    <property type="term" value="F:heme binding"/>
    <property type="evidence" value="ECO:0007669"/>
    <property type="project" value="InterPro"/>
</dbReference>
<evidence type="ECO:0000256" key="13">
    <source>
        <dbReference type="RuleBase" id="RU000461"/>
    </source>
</evidence>
<evidence type="ECO:0000256" key="9">
    <source>
        <dbReference type="ARBA" id="ARBA00023004"/>
    </source>
</evidence>
<comment type="cofactor">
    <cofactor evidence="1 12">
        <name>heme</name>
        <dbReference type="ChEBI" id="CHEBI:30413"/>
    </cofactor>
</comment>
<keyword evidence="9 12" id="KW-0408">Iron</keyword>
<evidence type="ECO:0000313" key="15">
    <source>
        <dbReference type="EMBL" id="CAI9094360.1"/>
    </source>
</evidence>